<protein>
    <submittedName>
        <fullName evidence="4">Response regulator receiver domain-containing protein</fullName>
    </submittedName>
</protein>
<name>A0A495WNF9_9RHOO</name>
<dbReference type="Proteomes" id="UP000270626">
    <property type="component" value="Unassembled WGS sequence"/>
</dbReference>
<dbReference type="PANTHER" id="PTHR44591">
    <property type="entry name" value="STRESS RESPONSE REGULATOR PROTEIN 1"/>
    <property type="match status" value="1"/>
</dbReference>
<sequence length="225" mass="24546">MSHVLRIAAVNRGLKPQCLAALILPHPVLPCGSIPRLAAALFASAIYWMSLTYISLDDGRLESLNLAGKGMYGVAMCQKCPTNSQNNTALQQPCSDFRLLIVEDDPTLRIIWKITLESWGMSLQVAMAEDGYVAIVQIAAARPDLIITDIGMPNIDGRMLIDIVSRVPSTADIPFVVVSGLKADDLLDRPSVIGCYPKPIPFYEIHQLITQLVQRRAPAKLSLPA</sequence>
<evidence type="ECO:0000256" key="2">
    <source>
        <dbReference type="PROSITE-ProRule" id="PRU00169"/>
    </source>
</evidence>
<dbReference type="PANTHER" id="PTHR44591:SF3">
    <property type="entry name" value="RESPONSE REGULATORY DOMAIN-CONTAINING PROTEIN"/>
    <property type="match status" value="1"/>
</dbReference>
<dbReference type="PROSITE" id="PS50110">
    <property type="entry name" value="RESPONSE_REGULATORY"/>
    <property type="match status" value="1"/>
</dbReference>
<evidence type="ECO:0000313" key="5">
    <source>
        <dbReference type="Proteomes" id="UP000270626"/>
    </source>
</evidence>
<evidence type="ECO:0000313" key="4">
    <source>
        <dbReference type="EMBL" id="RKT62949.1"/>
    </source>
</evidence>
<reference evidence="4 5" key="1">
    <citation type="submission" date="2018-10" db="EMBL/GenBank/DDBJ databases">
        <title>Genomic Encyclopedia of Type Strains, Phase IV (KMG-IV): sequencing the most valuable type-strain genomes for metagenomic binning, comparative biology and taxonomic classification.</title>
        <authorList>
            <person name="Goeker M."/>
        </authorList>
    </citation>
    <scope>NUCLEOTIDE SEQUENCE [LARGE SCALE GENOMIC DNA]</scope>
    <source>
        <strain evidence="4 5">DSM 23841</strain>
    </source>
</reference>
<feature type="domain" description="Response regulatory" evidence="3">
    <location>
        <begin position="98"/>
        <end position="213"/>
    </location>
</feature>
<evidence type="ECO:0000259" key="3">
    <source>
        <dbReference type="PROSITE" id="PS50110"/>
    </source>
</evidence>
<proteinExistence type="predicted"/>
<dbReference type="EMBL" id="RBXP01000002">
    <property type="protein sequence ID" value="RKT62949.1"/>
    <property type="molecule type" value="Genomic_DNA"/>
</dbReference>
<comment type="caution">
    <text evidence="4">The sequence shown here is derived from an EMBL/GenBank/DDBJ whole genome shotgun (WGS) entry which is preliminary data.</text>
</comment>
<dbReference type="AlphaFoldDB" id="A0A495WNF9"/>
<dbReference type="Pfam" id="PF00072">
    <property type="entry name" value="Response_reg"/>
    <property type="match status" value="1"/>
</dbReference>
<keyword evidence="5" id="KW-1185">Reference proteome</keyword>
<organism evidence="4 5">
    <name type="scientific">Azonexus fungiphilus</name>
    <dbReference type="NCBI Taxonomy" id="146940"/>
    <lineage>
        <taxon>Bacteria</taxon>
        <taxon>Pseudomonadati</taxon>
        <taxon>Pseudomonadota</taxon>
        <taxon>Betaproteobacteria</taxon>
        <taxon>Rhodocyclales</taxon>
        <taxon>Azonexaceae</taxon>
        <taxon>Azonexus</taxon>
    </lineage>
</organism>
<dbReference type="InterPro" id="IPR050595">
    <property type="entry name" value="Bact_response_regulator"/>
</dbReference>
<dbReference type="SMART" id="SM00448">
    <property type="entry name" value="REC"/>
    <property type="match status" value="1"/>
</dbReference>
<dbReference type="InterPro" id="IPR011006">
    <property type="entry name" value="CheY-like_superfamily"/>
</dbReference>
<accession>A0A495WNF9</accession>
<dbReference type="GO" id="GO:0000160">
    <property type="term" value="P:phosphorelay signal transduction system"/>
    <property type="evidence" value="ECO:0007669"/>
    <property type="project" value="InterPro"/>
</dbReference>
<dbReference type="InterPro" id="IPR001789">
    <property type="entry name" value="Sig_transdc_resp-reg_receiver"/>
</dbReference>
<evidence type="ECO:0000256" key="1">
    <source>
        <dbReference type="ARBA" id="ARBA00022553"/>
    </source>
</evidence>
<keyword evidence="1 2" id="KW-0597">Phosphoprotein</keyword>
<feature type="modified residue" description="4-aspartylphosphate" evidence="2">
    <location>
        <position position="149"/>
    </location>
</feature>
<gene>
    <name evidence="4" type="ORF">DFR40_0289</name>
</gene>
<dbReference type="CDD" id="cd00156">
    <property type="entry name" value="REC"/>
    <property type="match status" value="1"/>
</dbReference>
<dbReference type="SUPFAM" id="SSF52172">
    <property type="entry name" value="CheY-like"/>
    <property type="match status" value="1"/>
</dbReference>
<dbReference type="Gene3D" id="3.40.50.2300">
    <property type="match status" value="1"/>
</dbReference>